<sequence length="130" mass="14772">MKQVLKLIASEMKKAGIDYHFMKNKKRKRTYPYFVGELLPADPTTEDGKKEFTLVLDGFNRESETTDGTLFELLEEAEKIEKHFPSVDGLTALVKNQAIAVYFLGCQPVESGDEQLEKVQVNLSIKTWKG</sequence>
<dbReference type="AlphaFoldDB" id="A0A9X5GSS9"/>
<comment type="caution">
    <text evidence="1">The sequence shown here is derived from an EMBL/GenBank/DDBJ whole genome shotgun (WGS) entry which is preliminary data.</text>
</comment>
<protein>
    <submittedName>
        <fullName evidence="1">Uncharacterized protein</fullName>
    </submittedName>
</protein>
<name>A0A9X5GSS9_9FIRM</name>
<proteinExistence type="predicted"/>
<dbReference type="EMBL" id="QZDT01000017">
    <property type="protein sequence ID" value="NBJ93205.1"/>
    <property type="molecule type" value="Genomic_DNA"/>
</dbReference>
<reference evidence="1" key="1">
    <citation type="submission" date="2018-09" db="EMBL/GenBank/DDBJ databases">
        <title>Murine metabolic-syndrome-specific gut microbial biobank.</title>
        <authorList>
            <person name="Liu C."/>
        </authorList>
    </citation>
    <scope>NUCLEOTIDE SEQUENCE</scope>
    <source>
        <strain evidence="1">D42-62</strain>
    </source>
</reference>
<evidence type="ECO:0000313" key="1">
    <source>
        <dbReference type="EMBL" id="NBJ93205.1"/>
    </source>
</evidence>
<organism evidence="1 2">
    <name type="scientific">Parablautia muri</name>
    <dbReference type="NCBI Taxonomy" id="2320879"/>
    <lineage>
        <taxon>Bacteria</taxon>
        <taxon>Bacillati</taxon>
        <taxon>Bacillota</taxon>
        <taxon>Clostridia</taxon>
        <taxon>Lachnospirales</taxon>
        <taxon>Lachnospiraceae</taxon>
        <taxon>Parablautia</taxon>
    </lineage>
</organism>
<gene>
    <name evidence="1" type="ORF">D5281_11515</name>
</gene>
<evidence type="ECO:0000313" key="2">
    <source>
        <dbReference type="Proteomes" id="UP001154420"/>
    </source>
</evidence>
<dbReference type="OrthoDB" id="2085799at2"/>
<dbReference type="Proteomes" id="UP001154420">
    <property type="component" value="Unassembled WGS sequence"/>
</dbReference>
<accession>A0A9X5GSS9</accession>
<keyword evidence="2" id="KW-1185">Reference proteome</keyword>
<dbReference type="RefSeq" id="WP_160560328.1">
    <property type="nucleotide sequence ID" value="NZ_QZDT01000017.1"/>
</dbReference>